<organism evidence="1 2">
    <name type="scientific">Robertmurraya mangrovi</name>
    <dbReference type="NCBI Taxonomy" id="3098077"/>
    <lineage>
        <taxon>Bacteria</taxon>
        <taxon>Bacillati</taxon>
        <taxon>Bacillota</taxon>
        <taxon>Bacilli</taxon>
        <taxon>Bacillales</taxon>
        <taxon>Bacillaceae</taxon>
        <taxon>Robertmurraya</taxon>
    </lineage>
</organism>
<dbReference type="Proteomes" id="UP001290455">
    <property type="component" value="Unassembled WGS sequence"/>
</dbReference>
<evidence type="ECO:0000313" key="2">
    <source>
        <dbReference type="Proteomes" id="UP001290455"/>
    </source>
</evidence>
<protein>
    <submittedName>
        <fullName evidence="1">YwpF-like family protein</fullName>
    </submittedName>
</protein>
<keyword evidence="2" id="KW-1185">Reference proteome</keyword>
<evidence type="ECO:0000313" key="1">
    <source>
        <dbReference type="EMBL" id="MDZ5471850.1"/>
    </source>
</evidence>
<proteinExistence type="predicted"/>
<dbReference type="RefSeq" id="WP_322446141.1">
    <property type="nucleotide sequence ID" value="NZ_JAXOFX010000004.1"/>
</dbReference>
<dbReference type="InterPro" id="IPR025573">
    <property type="entry name" value="YwpF"/>
</dbReference>
<dbReference type="Pfam" id="PF14183">
    <property type="entry name" value="YwpF"/>
    <property type="match status" value="1"/>
</dbReference>
<sequence length="141" mass="16331">MKTFKLVSLQIQEEDHLKDIPLDDGLIINREDDTSNWLIEAYVSKTFFDFFQNAMGNANELTTQVVISKKENDPAFFKTKVKSVRIFEKHISVLLEGKLKKMKSDYAELLLNDLIQKGFAGDTLITEFKTQMINRPRIQSK</sequence>
<reference evidence="1 2" key="1">
    <citation type="submission" date="2023-11" db="EMBL/GenBank/DDBJ databases">
        <title>Bacillus jintuensis, isolated from a mudflat on the Beibu Gulf coast.</title>
        <authorList>
            <person name="Li M."/>
        </authorList>
    </citation>
    <scope>NUCLEOTIDE SEQUENCE [LARGE SCALE GENOMIC DNA]</scope>
    <source>
        <strain evidence="1 2">31A1R</strain>
    </source>
</reference>
<gene>
    <name evidence="1" type="ORF">SM124_08820</name>
</gene>
<accession>A0ABU5IXM0</accession>
<comment type="caution">
    <text evidence="1">The sequence shown here is derived from an EMBL/GenBank/DDBJ whole genome shotgun (WGS) entry which is preliminary data.</text>
</comment>
<name>A0ABU5IXM0_9BACI</name>
<dbReference type="EMBL" id="JAXOFX010000004">
    <property type="protein sequence ID" value="MDZ5471850.1"/>
    <property type="molecule type" value="Genomic_DNA"/>
</dbReference>